<accession>A0A6P1YMB8</accession>
<dbReference type="Proteomes" id="UP000464751">
    <property type="component" value="Chromosome"/>
</dbReference>
<gene>
    <name evidence="2" type="ORF">G3A50_06340</name>
</gene>
<dbReference type="AlphaFoldDB" id="A0A6P1YMB8"/>
<proteinExistence type="predicted"/>
<organism evidence="2 3">
    <name type="scientific">Ancylobacter pratisalsi</name>
    <dbReference type="NCBI Taxonomy" id="1745854"/>
    <lineage>
        <taxon>Bacteria</taxon>
        <taxon>Pseudomonadati</taxon>
        <taxon>Pseudomonadota</taxon>
        <taxon>Alphaproteobacteria</taxon>
        <taxon>Hyphomicrobiales</taxon>
        <taxon>Xanthobacteraceae</taxon>
        <taxon>Ancylobacter</taxon>
    </lineage>
</organism>
<keyword evidence="3" id="KW-1185">Reference proteome</keyword>
<protein>
    <submittedName>
        <fullName evidence="2">Cell envelope biogenesis protein TolA</fullName>
    </submittedName>
</protein>
<evidence type="ECO:0000256" key="1">
    <source>
        <dbReference type="SAM" id="MobiDB-lite"/>
    </source>
</evidence>
<feature type="compositionally biased region" description="Basic and acidic residues" evidence="1">
    <location>
        <begin position="139"/>
        <end position="153"/>
    </location>
</feature>
<name>A0A6P1YMB8_9HYPH</name>
<feature type="region of interest" description="Disordered" evidence="1">
    <location>
        <begin position="49"/>
        <end position="184"/>
    </location>
</feature>
<dbReference type="Gene3D" id="3.30.1150.10">
    <property type="match status" value="1"/>
</dbReference>
<dbReference type="EMBL" id="CP048630">
    <property type="protein sequence ID" value="QIB33373.1"/>
    <property type="molecule type" value="Genomic_DNA"/>
</dbReference>
<reference evidence="2 3" key="1">
    <citation type="submission" date="2020-02" db="EMBL/GenBank/DDBJ databases">
        <authorList>
            <person name="Li G."/>
        </authorList>
    </citation>
    <scope>NUCLEOTIDE SEQUENCE [LARGE SCALE GENOMIC DNA]</scope>
    <source>
        <strain evidence="2 3">DSM 102029</strain>
    </source>
</reference>
<evidence type="ECO:0000313" key="2">
    <source>
        <dbReference type="EMBL" id="QIB33373.1"/>
    </source>
</evidence>
<dbReference type="RefSeq" id="WP_163074470.1">
    <property type="nucleotide sequence ID" value="NZ_CP048630.1"/>
</dbReference>
<feature type="compositionally biased region" description="Basic and acidic residues" evidence="1">
    <location>
        <begin position="53"/>
        <end position="94"/>
    </location>
</feature>
<feature type="compositionally biased region" description="Basic and acidic residues" evidence="1">
    <location>
        <begin position="121"/>
        <end position="132"/>
    </location>
</feature>
<dbReference type="KEGG" id="apra:G3A50_06340"/>
<evidence type="ECO:0000313" key="3">
    <source>
        <dbReference type="Proteomes" id="UP000464751"/>
    </source>
</evidence>
<sequence>MRAGFISSAVLHAGIIGFMAVSFSSANPFEVPPVESMPIDIISDAEMSQMMAGKKDAPKAEAPKPVVEKVEDKPKPAENLEAKVEDKPEIKAAKEAAAPPPPPPEEAKPAEPKPPAAQAEAKPEPAPPKDAEALAAKPPEPKKDDQPKPEETAQAKPAPAPPRKPKNIPPKVVQAPPSDQKEFNPNDIAALLNKQEARRMASIGDTINNTSSLGASTGYAPTLSQTELDALRAYLARFWHMPTGAANVSRVKVIVVVQLSPNRTLIARPEVVGIEDASNPYAPQMRESVERAIYAAAQQPNPFPMLSADKYDVWREMQLTFDPSWIQ</sequence>